<comment type="caution">
    <text evidence="3">The sequence shown here is derived from an EMBL/GenBank/DDBJ whole genome shotgun (WGS) entry which is preliminary data.</text>
</comment>
<feature type="domain" description="HTH cro/C1-type" evidence="2">
    <location>
        <begin position="18"/>
        <end position="72"/>
    </location>
</feature>
<proteinExistence type="predicted"/>
<dbReference type="OrthoDB" id="407979at2"/>
<dbReference type="PANTHER" id="PTHR46797:SF1">
    <property type="entry name" value="METHYLPHOSPHONATE SYNTHASE"/>
    <property type="match status" value="1"/>
</dbReference>
<dbReference type="Proteomes" id="UP000076959">
    <property type="component" value="Unassembled WGS sequence"/>
</dbReference>
<evidence type="ECO:0000256" key="1">
    <source>
        <dbReference type="ARBA" id="ARBA00023125"/>
    </source>
</evidence>
<dbReference type="RefSeq" id="WP_063703514.1">
    <property type="nucleotide sequence ID" value="NZ_LUUB01000079.1"/>
</dbReference>
<gene>
    <name evidence="3" type="ORF">AYJ54_00590</name>
</gene>
<dbReference type="SUPFAM" id="SSF47413">
    <property type="entry name" value="lambda repressor-like DNA-binding domains"/>
    <property type="match status" value="1"/>
</dbReference>
<dbReference type="AlphaFoldDB" id="A0A176YID6"/>
<dbReference type="GO" id="GO:0003700">
    <property type="term" value="F:DNA-binding transcription factor activity"/>
    <property type="evidence" value="ECO:0007669"/>
    <property type="project" value="TreeGrafter"/>
</dbReference>
<evidence type="ECO:0000259" key="2">
    <source>
        <dbReference type="PROSITE" id="PS50943"/>
    </source>
</evidence>
<evidence type="ECO:0000313" key="3">
    <source>
        <dbReference type="EMBL" id="OAF05436.1"/>
    </source>
</evidence>
<dbReference type="STRING" id="1505087.AYJ54_00590"/>
<dbReference type="InterPro" id="IPR010982">
    <property type="entry name" value="Lambda_DNA-bd_dom_sf"/>
</dbReference>
<dbReference type="PANTHER" id="PTHR46797">
    <property type="entry name" value="HTH-TYPE TRANSCRIPTIONAL REGULATOR"/>
    <property type="match status" value="1"/>
</dbReference>
<protein>
    <recommendedName>
        <fullName evidence="2">HTH cro/C1-type domain-containing protein</fullName>
    </recommendedName>
</protein>
<keyword evidence="1" id="KW-0238">DNA-binding</keyword>
<sequence>MSKRIGFRPKVQRRRTFFRQWREFRGLTQEQLAERLETSVASISRIESGTQPYTQDTLEALADALSTDPASLLMRDPSNPEAIWSIWDQAKQGERQLIEELARSVVKTGTKG</sequence>
<name>A0A176YID6_9BRAD</name>
<dbReference type="Pfam" id="PF13560">
    <property type="entry name" value="HTH_31"/>
    <property type="match status" value="1"/>
</dbReference>
<organism evidence="3 4">
    <name type="scientific">Bradyrhizobium centrolobii</name>
    <dbReference type="NCBI Taxonomy" id="1505087"/>
    <lineage>
        <taxon>Bacteria</taxon>
        <taxon>Pseudomonadati</taxon>
        <taxon>Pseudomonadota</taxon>
        <taxon>Alphaproteobacteria</taxon>
        <taxon>Hyphomicrobiales</taxon>
        <taxon>Nitrobacteraceae</taxon>
        <taxon>Bradyrhizobium</taxon>
    </lineage>
</organism>
<dbReference type="CDD" id="cd00093">
    <property type="entry name" value="HTH_XRE"/>
    <property type="match status" value="1"/>
</dbReference>
<reference evidence="3 4" key="1">
    <citation type="submission" date="2016-03" db="EMBL/GenBank/DDBJ databases">
        <title>Draft Genome Sequence of the Strain BR 10245 (Bradyrhizobium sp.) isolated from nodules of Centrolobium paraense.</title>
        <authorList>
            <person name="Simoes-Araujo J.L.Sr."/>
            <person name="Barauna A.C."/>
            <person name="Silva K."/>
            <person name="Zilli J.E."/>
        </authorList>
    </citation>
    <scope>NUCLEOTIDE SEQUENCE [LARGE SCALE GENOMIC DNA]</scope>
    <source>
        <strain evidence="3 4">BR 10245</strain>
    </source>
</reference>
<dbReference type="PROSITE" id="PS50943">
    <property type="entry name" value="HTH_CROC1"/>
    <property type="match status" value="1"/>
</dbReference>
<dbReference type="EMBL" id="LUUB01000079">
    <property type="protein sequence ID" value="OAF05436.1"/>
    <property type="molecule type" value="Genomic_DNA"/>
</dbReference>
<evidence type="ECO:0000313" key="4">
    <source>
        <dbReference type="Proteomes" id="UP000076959"/>
    </source>
</evidence>
<keyword evidence="4" id="KW-1185">Reference proteome</keyword>
<dbReference type="GO" id="GO:0005829">
    <property type="term" value="C:cytosol"/>
    <property type="evidence" value="ECO:0007669"/>
    <property type="project" value="TreeGrafter"/>
</dbReference>
<dbReference type="GO" id="GO:0003677">
    <property type="term" value="F:DNA binding"/>
    <property type="evidence" value="ECO:0007669"/>
    <property type="project" value="UniProtKB-KW"/>
</dbReference>
<dbReference type="SMART" id="SM00530">
    <property type="entry name" value="HTH_XRE"/>
    <property type="match status" value="1"/>
</dbReference>
<dbReference type="Gene3D" id="1.10.260.40">
    <property type="entry name" value="lambda repressor-like DNA-binding domains"/>
    <property type="match status" value="1"/>
</dbReference>
<accession>A0A176YID6</accession>
<dbReference type="InterPro" id="IPR050807">
    <property type="entry name" value="TransReg_Diox_bact_type"/>
</dbReference>
<dbReference type="InterPro" id="IPR001387">
    <property type="entry name" value="Cro/C1-type_HTH"/>
</dbReference>